<dbReference type="InterPro" id="IPR036651">
    <property type="entry name" value="Gln_synt_N_sf"/>
</dbReference>
<reference evidence="6 7" key="1">
    <citation type="journal article" date="2019" name="Emerg. Microbes Infect.">
        <title>Comprehensive subspecies identification of 175 nontuberculous mycobacteria species based on 7547 genomic profiles.</title>
        <authorList>
            <person name="Matsumoto Y."/>
            <person name="Kinjo T."/>
            <person name="Motooka D."/>
            <person name="Nabeya D."/>
            <person name="Jung N."/>
            <person name="Uechi K."/>
            <person name="Horii T."/>
            <person name="Iida T."/>
            <person name="Fujita J."/>
            <person name="Nakamura S."/>
        </authorList>
    </citation>
    <scope>NUCLEOTIDE SEQUENCE [LARGE SCALE GENOMIC DNA]</scope>
    <source>
        <strain evidence="6 7">JCM 13574</strain>
    </source>
</reference>
<dbReference type="RefSeq" id="WP_163738477.1">
    <property type="nucleotide sequence ID" value="NZ_AP022610.1"/>
</dbReference>
<dbReference type="SMART" id="SM01230">
    <property type="entry name" value="Gln-synt_C"/>
    <property type="match status" value="1"/>
</dbReference>
<protein>
    <submittedName>
        <fullName evidence="6">Glutamine synthetase</fullName>
    </submittedName>
</protein>
<dbReference type="GO" id="GO:0004356">
    <property type="term" value="F:glutamine synthetase activity"/>
    <property type="evidence" value="ECO:0007669"/>
    <property type="project" value="InterPro"/>
</dbReference>
<feature type="domain" description="GS catalytic" evidence="5">
    <location>
        <begin position="114"/>
        <end position="450"/>
    </location>
</feature>
<keyword evidence="2" id="KW-0436">Ligase</keyword>
<dbReference type="Proteomes" id="UP000466517">
    <property type="component" value="Chromosome"/>
</dbReference>
<comment type="similarity">
    <text evidence="1 3 4">Belongs to the glutamine synthetase family.</text>
</comment>
<dbReference type="EMBL" id="AP022610">
    <property type="protein sequence ID" value="BBZ28679.1"/>
    <property type="molecule type" value="Genomic_DNA"/>
</dbReference>
<dbReference type="PROSITE" id="PS51987">
    <property type="entry name" value="GS_CATALYTIC"/>
    <property type="match status" value="1"/>
</dbReference>
<sequence>MAATPLASAAIARLESEGVVSVVGTVVNPAGLIHAKTVPVRRIGGFADPGLGASPVWHVFAIDQAGVVVGGDIGVVGDRRIRLDLDALTILGDGLAWAPGSFFQQDGSPDPFCSRGTLARIEERLARAGFSALIGHEMEFVLVGPDGSRLPAHLWAQYGLAGVLEYEGFVKDVTVAATTAGVAIEQFHPEYGANQFEISLAPRSPVTAADHLTLLRIIVGRAARRYGLRVSMSPVPFAGAVGSGAHQHFSLEHSGVPLFSGGRGVHGTRPAGEAAIAGVLNGLPEAQGALCGSILSGLRLQPSSWSGARVCWGTENREAAVRFLEGGPGNPHGANVEVKVIDPSANPYFASAAILGLALDGIERELPLPEETTVDPATLTEQELDAAGIVLLSNSQPPTIDAFAESALLRSILGDSAVEAIAAVRRYEHQNFGDLTPEELADRFRLAWSV</sequence>
<proteinExistence type="inferred from homology"/>
<dbReference type="KEGG" id="mmag:MMAD_29740"/>
<gene>
    <name evidence="6" type="primary">glnA_1</name>
    <name evidence="6" type="ORF">MMAD_29740</name>
</gene>
<dbReference type="Gene3D" id="3.10.20.70">
    <property type="entry name" value="Glutamine synthetase, N-terminal domain"/>
    <property type="match status" value="1"/>
</dbReference>
<evidence type="ECO:0000313" key="6">
    <source>
        <dbReference type="EMBL" id="BBZ28679.1"/>
    </source>
</evidence>
<dbReference type="InterPro" id="IPR008146">
    <property type="entry name" value="Gln_synth_cat_dom"/>
</dbReference>
<evidence type="ECO:0000256" key="4">
    <source>
        <dbReference type="RuleBase" id="RU000384"/>
    </source>
</evidence>
<dbReference type="SUPFAM" id="SSF55931">
    <property type="entry name" value="Glutamine synthetase/guanido kinase"/>
    <property type="match status" value="1"/>
</dbReference>
<evidence type="ECO:0000256" key="1">
    <source>
        <dbReference type="ARBA" id="ARBA00009897"/>
    </source>
</evidence>
<dbReference type="AlphaFoldDB" id="A0A7I7XHK6"/>
<evidence type="ECO:0000313" key="7">
    <source>
        <dbReference type="Proteomes" id="UP000466517"/>
    </source>
</evidence>
<evidence type="ECO:0000259" key="5">
    <source>
        <dbReference type="PROSITE" id="PS51987"/>
    </source>
</evidence>
<evidence type="ECO:0000256" key="2">
    <source>
        <dbReference type="ARBA" id="ARBA00022598"/>
    </source>
</evidence>
<keyword evidence="7" id="KW-1185">Reference proteome</keyword>
<dbReference type="PANTHER" id="PTHR43785:SF12">
    <property type="entry name" value="TYPE-1 GLUTAMINE SYNTHETASE 2"/>
    <property type="match status" value="1"/>
</dbReference>
<name>A0A7I7XHK6_9MYCO</name>
<dbReference type="InterPro" id="IPR014746">
    <property type="entry name" value="Gln_synth/guanido_kin_cat_dom"/>
</dbReference>
<evidence type="ECO:0000256" key="3">
    <source>
        <dbReference type="PROSITE-ProRule" id="PRU01331"/>
    </source>
</evidence>
<accession>A0A7I7XHK6</accession>
<dbReference type="GO" id="GO:0006542">
    <property type="term" value="P:glutamine biosynthetic process"/>
    <property type="evidence" value="ECO:0007669"/>
    <property type="project" value="InterPro"/>
</dbReference>
<dbReference type="Pfam" id="PF00120">
    <property type="entry name" value="Gln-synt_C"/>
    <property type="match status" value="1"/>
</dbReference>
<dbReference type="Gene3D" id="3.30.590.10">
    <property type="entry name" value="Glutamine synthetase/guanido kinase, catalytic domain"/>
    <property type="match status" value="1"/>
</dbReference>
<dbReference type="PANTHER" id="PTHR43785">
    <property type="entry name" value="GAMMA-GLUTAMYLPUTRESCINE SYNTHETASE"/>
    <property type="match status" value="1"/>
</dbReference>
<organism evidence="6 7">
    <name type="scientific">Mycolicibacterium madagascariense</name>
    <dbReference type="NCBI Taxonomy" id="212765"/>
    <lineage>
        <taxon>Bacteria</taxon>
        <taxon>Bacillati</taxon>
        <taxon>Actinomycetota</taxon>
        <taxon>Actinomycetes</taxon>
        <taxon>Mycobacteriales</taxon>
        <taxon>Mycobacteriaceae</taxon>
        <taxon>Mycolicibacterium</taxon>
    </lineage>
</organism>